<feature type="transmembrane region" description="Helical" evidence="2">
    <location>
        <begin position="83"/>
        <end position="102"/>
    </location>
</feature>
<dbReference type="Gene3D" id="2.60.40.1120">
    <property type="entry name" value="Carboxypeptidase-like, regulatory domain"/>
    <property type="match status" value="1"/>
</dbReference>
<dbReference type="Proteomes" id="UP000248198">
    <property type="component" value="Unassembled WGS sequence"/>
</dbReference>
<keyword evidence="3" id="KW-0645">Protease</keyword>
<keyword evidence="3" id="KW-0378">Hydrolase</keyword>
<dbReference type="InterPro" id="IPR008969">
    <property type="entry name" value="CarboxyPept-like_regulatory"/>
</dbReference>
<keyword evidence="2" id="KW-0472">Membrane</keyword>
<evidence type="ECO:0000313" key="3">
    <source>
        <dbReference type="EMBL" id="PYF75984.1"/>
    </source>
</evidence>
<dbReference type="GO" id="GO:0004180">
    <property type="term" value="F:carboxypeptidase activity"/>
    <property type="evidence" value="ECO:0007669"/>
    <property type="project" value="UniProtKB-KW"/>
</dbReference>
<evidence type="ECO:0000256" key="1">
    <source>
        <dbReference type="SAM" id="MobiDB-lite"/>
    </source>
</evidence>
<name>A0A318UHT0_9SPHI</name>
<keyword evidence="2" id="KW-1133">Transmembrane helix</keyword>
<dbReference type="SUPFAM" id="SSF49464">
    <property type="entry name" value="Carboxypeptidase regulatory domain-like"/>
    <property type="match status" value="1"/>
</dbReference>
<sequence length="431" mass="47366">MNKDWLDIEVLEDYLDGKLDAREMHLVEKYAMEDPFVAEALEGLSASPKRSLQSISLLQKQLQQRVAEQQSMRKKSVITWQRLSIAATAAVMFVAGSIVFWMKENTRKEELAKQPKKVDVTLAPKESDVAVTKPNTLSEGSAMASPEQVKPATEQEIDKAIAAAKTNAYAAVKPQKKAAAILRSTMTGPVAPAPQIAQDMAADKLKETQSSAYAAQAKMAAPMAALASVAQIDSVQRVFSGKIVSAENGKPLPGVVVRLKGTNQVAVTGANGSFRITADSTLKQRELVATYLGYKTQQLLAKADQNIDLVLKPDDSVLNEVVVTSRKIKAEKALQGKVAGVRIESNESMPIGGWDQFRDYVRKNNRLRDQSGNAVFVDFMVSEKGRPYDTKVVRSGLSDEYNQEAIRLVQEGPDWQRPEKKKTRLSTKIDF</sequence>
<proteinExistence type="predicted"/>
<dbReference type="Pfam" id="PF13715">
    <property type="entry name" value="CarbopepD_reg_2"/>
    <property type="match status" value="1"/>
</dbReference>
<keyword evidence="3" id="KW-0121">Carboxypeptidase</keyword>
<accession>A0A318UHT0</accession>
<keyword evidence="4" id="KW-1185">Reference proteome</keyword>
<feature type="region of interest" description="Disordered" evidence="1">
    <location>
        <begin position="412"/>
        <end position="431"/>
    </location>
</feature>
<dbReference type="EMBL" id="QKLU01000002">
    <property type="protein sequence ID" value="PYF75984.1"/>
    <property type="molecule type" value="Genomic_DNA"/>
</dbReference>
<evidence type="ECO:0000313" key="4">
    <source>
        <dbReference type="Proteomes" id="UP000248198"/>
    </source>
</evidence>
<keyword evidence="2" id="KW-0812">Transmembrane</keyword>
<organism evidence="3 4">
    <name type="scientific">Pedobacter nutrimenti</name>
    <dbReference type="NCBI Taxonomy" id="1241337"/>
    <lineage>
        <taxon>Bacteria</taxon>
        <taxon>Pseudomonadati</taxon>
        <taxon>Bacteroidota</taxon>
        <taxon>Sphingobacteriia</taxon>
        <taxon>Sphingobacteriales</taxon>
        <taxon>Sphingobacteriaceae</taxon>
        <taxon>Pedobacter</taxon>
    </lineage>
</organism>
<evidence type="ECO:0000256" key="2">
    <source>
        <dbReference type="SAM" id="Phobius"/>
    </source>
</evidence>
<protein>
    <submittedName>
        <fullName evidence="3">Carboxypeptidase-like protein</fullName>
    </submittedName>
</protein>
<gene>
    <name evidence="3" type="ORF">B0O44_102540</name>
</gene>
<dbReference type="AlphaFoldDB" id="A0A318UHT0"/>
<comment type="caution">
    <text evidence="3">The sequence shown here is derived from an EMBL/GenBank/DDBJ whole genome shotgun (WGS) entry which is preliminary data.</text>
</comment>
<reference evidence="3 4" key="1">
    <citation type="submission" date="2018-06" db="EMBL/GenBank/DDBJ databases">
        <title>Genomic Encyclopedia of Archaeal and Bacterial Type Strains, Phase II (KMG-II): from individual species to whole genera.</title>
        <authorList>
            <person name="Goeker M."/>
        </authorList>
    </citation>
    <scope>NUCLEOTIDE SEQUENCE [LARGE SCALE GENOMIC DNA]</scope>
    <source>
        <strain evidence="3 4">DSM 27372</strain>
    </source>
</reference>